<dbReference type="OrthoDB" id="1891924at2759"/>
<evidence type="ECO:0000313" key="2">
    <source>
        <dbReference type="EMBL" id="VFQ74201.1"/>
    </source>
</evidence>
<name>A0A484LD37_9ASTE</name>
<dbReference type="SUPFAM" id="SSF52047">
    <property type="entry name" value="RNI-like"/>
    <property type="match status" value="1"/>
</dbReference>
<accession>A0A484LD37</accession>
<gene>
    <name evidence="2" type="ORF">CCAM_LOCUS15977</name>
</gene>
<feature type="domain" description="F-box/LRR-repeat protein 15/At3g58940/PEG3-like LRR" evidence="1">
    <location>
        <begin position="126"/>
        <end position="233"/>
    </location>
</feature>
<reference evidence="2 3" key="1">
    <citation type="submission" date="2018-04" db="EMBL/GenBank/DDBJ databases">
        <authorList>
            <person name="Vogel A."/>
        </authorList>
    </citation>
    <scope>NUCLEOTIDE SEQUENCE [LARGE SCALE GENOMIC DNA]</scope>
</reference>
<dbReference type="Gene3D" id="3.80.10.10">
    <property type="entry name" value="Ribonuclease Inhibitor"/>
    <property type="match status" value="1"/>
</dbReference>
<dbReference type="AlphaFoldDB" id="A0A484LD37"/>
<dbReference type="InterPro" id="IPR055411">
    <property type="entry name" value="LRR_FXL15/At3g58940/PEG3-like"/>
</dbReference>
<dbReference type="Pfam" id="PF24758">
    <property type="entry name" value="LRR_At5g56370"/>
    <property type="match status" value="1"/>
</dbReference>
<dbReference type="InterPro" id="IPR055302">
    <property type="entry name" value="F-box_dom-containing"/>
</dbReference>
<evidence type="ECO:0000313" key="3">
    <source>
        <dbReference type="Proteomes" id="UP000595140"/>
    </source>
</evidence>
<keyword evidence="3" id="KW-1185">Reference proteome</keyword>
<proteinExistence type="predicted"/>
<dbReference type="Proteomes" id="UP000595140">
    <property type="component" value="Unassembled WGS sequence"/>
</dbReference>
<evidence type="ECO:0000259" key="1">
    <source>
        <dbReference type="Pfam" id="PF24758"/>
    </source>
</evidence>
<protein>
    <recommendedName>
        <fullName evidence="1">F-box/LRR-repeat protein 15/At3g58940/PEG3-like LRR domain-containing protein</fullName>
    </recommendedName>
</protein>
<dbReference type="InterPro" id="IPR032675">
    <property type="entry name" value="LRR_dom_sf"/>
</dbReference>
<organism evidence="2 3">
    <name type="scientific">Cuscuta campestris</name>
    <dbReference type="NCBI Taxonomy" id="132261"/>
    <lineage>
        <taxon>Eukaryota</taxon>
        <taxon>Viridiplantae</taxon>
        <taxon>Streptophyta</taxon>
        <taxon>Embryophyta</taxon>
        <taxon>Tracheophyta</taxon>
        <taxon>Spermatophyta</taxon>
        <taxon>Magnoliopsida</taxon>
        <taxon>eudicotyledons</taxon>
        <taxon>Gunneridae</taxon>
        <taxon>Pentapetalae</taxon>
        <taxon>asterids</taxon>
        <taxon>lamiids</taxon>
        <taxon>Solanales</taxon>
        <taxon>Convolvulaceae</taxon>
        <taxon>Cuscuteae</taxon>
        <taxon>Cuscuta</taxon>
        <taxon>Cuscuta subgen. Grammica</taxon>
        <taxon>Cuscuta sect. Cleistogrammica</taxon>
    </lineage>
</organism>
<dbReference type="EMBL" id="OOIL02001316">
    <property type="protein sequence ID" value="VFQ74201.1"/>
    <property type="molecule type" value="Genomic_DNA"/>
</dbReference>
<dbReference type="PANTHER" id="PTHR32141">
    <property type="match status" value="1"/>
</dbReference>
<sequence length="427" mass="48394">MENIPVEVVGNRLLSLDSARDAVVASATCRKWREAWKNHLLSLAFSSNDWPKFRKLTSSELEVIITRTLFQTTGLCGLSLIMEDDKVLSPAPVIAWLMYTRPTLWELNYSVKTKPKINVLEFCGREKLEVLFLGHDVITGVGPTCLGRFLSLRELTLHCASISGLDLSLFLALAPILEFLNLICVDVVMSDPHATLELRNGSLRELYVEELLNLEKVVVEAENLETLHWKHCELNYFELVSKGGLRALTIGGLSTLHLDIGESAENLESVDLINFTFMRSKFLHTIMKSKRLKRLRLRGVVLDEYNNDIEALDLGTIASCFSRMCELSLSYKLKEPSVNHELARSFAITPESIMELGWTVIIDSFSEWAGWVLVRGARLKKMVIRGVVSETKSHGECEKTLANFTPFIARLVRMRKSVYIEVRVEYE</sequence>
<dbReference type="PANTHER" id="PTHR32141:SF179">
    <property type="entry name" value="F-BOX DOMAIN-CONTAINING PROTEIN"/>
    <property type="match status" value="1"/>
</dbReference>